<accession>A0AAJ5YS14</accession>
<dbReference type="Pfam" id="PF17171">
    <property type="entry name" value="GST_C_6"/>
    <property type="match status" value="1"/>
</dbReference>
<feature type="domain" description="Metaxin glutathione S-transferase" evidence="1">
    <location>
        <begin position="294"/>
        <end position="367"/>
    </location>
</feature>
<evidence type="ECO:0000259" key="1">
    <source>
        <dbReference type="Pfam" id="PF17171"/>
    </source>
</evidence>
<reference evidence="2 3" key="1">
    <citation type="submission" date="2023-03" db="EMBL/GenBank/DDBJ databases">
        <title>Mating type loci evolution in Malassezia.</title>
        <authorList>
            <person name="Coelho M.A."/>
        </authorList>
    </citation>
    <scope>NUCLEOTIDE SEQUENCE [LARGE SCALE GENOMIC DNA]</scope>
    <source>
        <strain evidence="2 3">CBS 9725</strain>
    </source>
</reference>
<dbReference type="AlphaFoldDB" id="A0AAJ5YS14"/>
<proteinExistence type="predicted"/>
<dbReference type="Proteomes" id="UP001219567">
    <property type="component" value="Chromosome 1"/>
</dbReference>
<keyword evidence="3" id="KW-1185">Reference proteome</keyword>
<evidence type="ECO:0000313" key="3">
    <source>
        <dbReference type="Proteomes" id="UP001219567"/>
    </source>
</evidence>
<evidence type="ECO:0000313" key="2">
    <source>
        <dbReference type="EMBL" id="WFC98228.1"/>
    </source>
</evidence>
<dbReference type="EMBL" id="CP119943">
    <property type="protein sequence ID" value="WFC98228.1"/>
    <property type="molecule type" value="Genomic_DNA"/>
</dbReference>
<sequence length="375" mass="42021">MDTDPVRERRQNTSSFGVPMPKWISKMFSKYPLHEWPSAHSRELEEKFDIVDSSRILFIAPRWPGQWASADPISLRWQMEALFRRASIETEALADAYWAPEGDTPFLQYVPDEISQKDATANSPTLLSCAQIPRHFENFYPLVSPETEMKSVWPSAEVEQESLAWQTLLYGRLTAGALLLALQTNVFAHEDGNQPLLRSLFASIMPSESTPEQRKLGRLLQSASAGANYDSLRAEFGDNFSSDQRNPLSVVPGYRLDFVGVFSGTSQHAPGDEEPREPPLSAQFDYDGIINQATEALTACATRLDIDQKHNPDTWMLGASRATSLDCLLFACLHTISSIPHESAGAESRLRKALDRSPGLLAYNDRVRQMLPTQF</sequence>
<protein>
    <recommendedName>
        <fullName evidence="1">Metaxin glutathione S-transferase domain-containing protein</fullName>
    </recommendedName>
</protein>
<dbReference type="InterPro" id="IPR033468">
    <property type="entry name" value="Metaxin_GST"/>
</dbReference>
<name>A0AAJ5YS14_9BASI</name>
<organism evidence="2 3">
    <name type="scientific">Malassezia yamatoensis</name>
    <dbReference type="NCBI Taxonomy" id="253288"/>
    <lineage>
        <taxon>Eukaryota</taxon>
        <taxon>Fungi</taxon>
        <taxon>Dikarya</taxon>
        <taxon>Basidiomycota</taxon>
        <taxon>Ustilaginomycotina</taxon>
        <taxon>Malasseziomycetes</taxon>
        <taxon>Malasseziales</taxon>
        <taxon>Malasseziaceae</taxon>
        <taxon>Malassezia</taxon>
    </lineage>
</organism>
<gene>
    <name evidence="2" type="ORF">MYAM1_000953</name>
</gene>